<sequence length="240" mass="26399">MQAAWEEFQRLGARGRNWPAWAALFTDDATYYEHCLGKYYGADEIREWIIRQMEPVACMTFSVDWAILQPPYLAFNIWNHMPDPAGGDARFSFSNLTLLTYAGNGKWSWEEDFYAPDGASKTVIAWYTAGGKPTMDADPSITHISLATDPATDDPAGVDEMVRAYQAGTPAYAADSVVWDHVTGNMAGADAPLFTHPADVVVKDGKRAFLRCGDTAIALTHAGGGRIAFEERAHNPTEVK</sequence>
<dbReference type="EMBL" id="CAEZXM010000283">
    <property type="protein sequence ID" value="CAB4704026.1"/>
    <property type="molecule type" value="Genomic_DNA"/>
</dbReference>
<organism evidence="1">
    <name type="scientific">freshwater metagenome</name>
    <dbReference type="NCBI Taxonomy" id="449393"/>
    <lineage>
        <taxon>unclassified sequences</taxon>
        <taxon>metagenomes</taxon>
        <taxon>ecological metagenomes</taxon>
    </lineage>
</organism>
<name>A0A6J6PZS0_9ZZZZ</name>
<protein>
    <submittedName>
        <fullName evidence="1">Unannotated protein</fullName>
    </submittedName>
</protein>
<dbReference type="Gene3D" id="3.10.450.50">
    <property type="match status" value="1"/>
</dbReference>
<dbReference type="AlphaFoldDB" id="A0A6J6PZS0"/>
<dbReference type="InterPro" id="IPR032710">
    <property type="entry name" value="NTF2-like_dom_sf"/>
</dbReference>
<dbReference type="SUPFAM" id="SSF54427">
    <property type="entry name" value="NTF2-like"/>
    <property type="match status" value="1"/>
</dbReference>
<reference evidence="1" key="1">
    <citation type="submission" date="2020-05" db="EMBL/GenBank/DDBJ databases">
        <authorList>
            <person name="Chiriac C."/>
            <person name="Salcher M."/>
            <person name="Ghai R."/>
            <person name="Kavagutti S V."/>
        </authorList>
    </citation>
    <scope>NUCLEOTIDE SEQUENCE</scope>
</reference>
<accession>A0A6J6PZS0</accession>
<evidence type="ECO:0000313" key="1">
    <source>
        <dbReference type="EMBL" id="CAB4704026.1"/>
    </source>
</evidence>
<proteinExistence type="predicted"/>
<gene>
    <name evidence="1" type="ORF">UFOPK2366_01409</name>
</gene>